<protein>
    <submittedName>
        <fullName evidence="6">Arylsulfatase</fullName>
        <ecNumber evidence="6">3.1.6.1</ecNumber>
    </submittedName>
</protein>
<dbReference type="STRING" id="46506.AA415_00923"/>
<dbReference type="PANTHER" id="PTHR42693">
    <property type="entry name" value="ARYLSULFATASE FAMILY MEMBER"/>
    <property type="match status" value="1"/>
</dbReference>
<dbReference type="Pfam" id="PF00884">
    <property type="entry name" value="Sulfatase"/>
    <property type="match status" value="1"/>
</dbReference>
<evidence type="ECO:0000256" key="4">
    <source>
        <dbReference type="SAM" id="SignalP"/>
    </source>
</evidence>
<dbReference type="SUPFAM" id="SSF53649">
    <property type="entry name" value="Alkaline phosphatase-like"/>
    <property type="match status" value="1"/>
</dbReference>
<evidence type="ECO:0000256" key="1">
    <source>
        <dbReference type="ARBA" id="ARBA00008779"/>
    </source>
</evidence>
<comment type="PTM">
    <text evidence="3">The conversion to 3-oxoalanine (also known as C-formylglycine, FGly), of a serine or cysteine residue in prokaryotes and of a cysteine residue in eukaryotes, is critical for catalytic activity.</text>
</comment>
<reference evidence="6 7" key="1">
    <citation type="journal article" date="2016" name="BMC Genomics">
        <title>Type VI secretion systems of human gut Bacteroidales segregate into three genetic architectures, two of which are contained on mobile genetic elements.</title>
        <authorList>
            <person name="Coyne M.J."/>
            <person name="Roelofs K.G."/>
            <person name="Comstock L.E."/>
        </authorList>
    </citation>
    <scope>NUCLEOTIDE SEQUENCE [LARGE SCALE GENOMIC DNA]</scope>
    <source>
        <strain evidence="6 7">CL09T03C01</strain>
    </source>
</reference>
<organism evidence="6 7">
    <name type="scientific">Bacteroides stercoris</name>
    <dbReference type="NCBI Taxonomy" id="46506"/>
    <lineage>
        <taxon>Bacteria</taxon>
        <taxon>Pseudomonadati</taxon>
        <taxon>Bacteroidota</taxon>
        <taxon>Bacteroidia</taxon>
        <taxon>Bacteroidales</taxon>
        <taxon>Bacteroidaceae</taxon>
        <taxon>Bacteroides</taxon>
    </lineage>
</organism>
<dbReference type="CDD" id="cd16027">
    <property type="entry name" value="SGSH"/>
    <property type="match status" value="1"/>
</dbReference>
<dbReference type="Gene3D" id="1.25.10.10">
    <property type="entry name" value="Leucine-rich Repeat Variant"/>
    <property type="match status" value="1"/>
</dbReference>
<dbReference type="InterPro" id="IPR050738">
    <property type="entry name" value="Sulfatase"/>
</dbReference>
<dbReference type="GO" id="GO:0004065">
    <property type="term" value="F:arylsulfatase activity"/>
    <property type="evidence" value="ECO:0007669"/>
    <property type="project" value="UniProtKB-EC"/>
</dbReference>
<feature type="chain" id="PRO_5007131035" evidence="4">
    <location>
        <begin position="23"/>
        <end position="655"/>
    </location>
</feature>
<feature type="modified residue" description="3-oxoalanine (Ser)" evidence="3">
    <location>
        <position position="79"/>
    </location>
</feature>
<dbReference type="EMBL" id="LRGC01000003">
    <property type="protein sequence ID" value="KWR56613.1"/>
    <property type="molecule type" value="Genomic_DNA"/>
</dbReference>
<keyword evidence="7" id="KW-1185">Reference proteome</keyword>
<evidence type="ECO:0000256" key="2">
    <source>
        <dbReference type="ARBA" id="ARBA00022801"/>
    </source>
</evidence>
<evidence type="ECO:0000256" key="3">
    <source>
        <dbReference type="PIRSR" id="PIRSR600917-52"/>
    </source>
</evidence>
<sequence length="655" mass="73415" precursor="true">MKNLSLLMCTAFCGLHTAQADAADNKKNERPNILWLTFEDTSAYEFGCYGNKDVHTPNADSLAARGIQFMNAWSVAPQSSAARSSLITGCYSSTYGMDVHPVPYDTPANIFFPQWLREAGYYCTNNSKTHYNSTTDNKSCWDECTREASYNSPKRGKDQPFFAVYNTVTSHMGRIRTFHTDGRRDYTQEGIYPELLTLPAYVPDLPEVRSDYAGHLEAVQDVDTWLGFFLKDLKEKGLDDNTIIFFFSDHGGCVPRGKGYLYESGLEVPLIAYFPPKWQHLAGEKASGKDYSLVNFTDLGPTVLSLAGVKPPKHMQGKALFGKYASDEKREIQFALAANQLHHFMPVRAVTDGRFKYIRSYIPYRQFALRNYYQWGMPSNKAWDKLVLGGHNTNPDWAQTFNAHPAEMLFDLEKDPGELHNLSDSPEYAEVLVKMRTALSDHIRATKDLGFFIPTSRENVVLYDKVRKEKYPLNELYNLVELAGTAHADDAPVFEKALSSQYPEMRYWASVGLAQLGAKGELKTCPAPLLALLKDADPYIACEAAYAAAYLGETAKGIERLNNPAKEADRKIGYSLLECLSLDKAMQPAIRVHLADLKDKAETLPRKANEDAGLMARGILVNLGEMDIKNLHGPESYKAGLKLNHGRRPMVPLPN</sequence>
<dbReference type="InterPro" id="IPR016024">
    <property type="entry name" value="ARM-type_fold"/>
</dbReference>
<dbReference type="RefSeq" id="WP_060385401.1">
    <property type="nucleotide sequence ID" value="NZ_LRGC01000003.1"/>
</dbReference>
<name>A0A108TB36_BACSE</name>
<dbReference type="SUPFAM" id="SSF48371">
    <property type="entry name" value="ARM repeat"/>
    <property type="match status" value="1"/>
</dbReference>
<feature type="domain" description="Sulfatase N-terminal" evidence="5">
    <location>
        <begin position="31"/>
        <end position="309"/>
    </location>
</feature>
<comment type="caution">
    <text evidence="6">The sequence shown here is derived from an EMBL/GenBank/DDBJ whole genome shotgun (WGS) entry which is preliminary data.</text>
</comment>
<evidence type="ECO:0000259" key="5">
    <source>
        <dbReference type="Pfam" id="PF00884"/>
    </source>
</evidence>
<dbReference type="Proteomes" id="UP000056419">
    <property type="component" value="Unassembled WGS sequence"/>
</dbReference>
<dbReference type="AlphaFoldDB" id="A0A108TB36"/>
<dbReference type="InterPro" id="IPR000917">
    <property type="entry name" value="Sulfatase_N"/>
</dbReference>
<dbReference type="Gene3D" id="3.40.720.10">
    <property type="entry name" value="Alkaline Phosphatase, subunit A"/>
    <property type="match status" value="1"/>
</dbReference>
<dbReference type="PATRIC" id="fig|46506.5.peg.995"/>
<evidence type="ECO:0000313" key="6">
    <source>
        <dbReference type="EMBL" id="KWR56613.1"/>
    </source>
</evidence>
<comment type="similarity">
    <text evidence="1">Belongs to the sulfatase family.</text>
</comment>
<proteinExistence type="inferred from homology"/>
<gene>
    <name evidence="6" type="ORF">AA415_00923</name>
</gene>
<dbReference type="PANTHER" id="PTHR42693:SF53">
    <property type="entry name" value="ENDO-4-O-SULFATASE"/>
    <property type="match status" value="1"/>
</dbReference>
<feature type="signal peptide" evidence="4">
    <location>
        <begin position="1"/>
        <end position="22"/>
    </location>
</feature>
<keyword evidence="2 6" id="KW-0378">Hydrolase</keyword>
<accession>A0A108TB36</accession>
<evidence type="ECO:0000313" key="7">
    <source>
        <dbReference type="Proteomes" id="UP000056419"/>
    </source>
</evidence>
<keyword evidence="4" id="KW-0732">Signal</keyword>
<dbReference type="InterPro" id="IPR011989">
    <property type="entry name" value="ARM-like"/>
</dbReference>
<dbReference type="InterPro" id="IPR017850">
    <property type="entry name" value="Alkaline_phosphatase_core_sf"/>
</dbReference>
<dbReference type="EC" id="3.1.6.1" evidence="6"/>